<keyword evidence="1 8" id="KW-0444">Lipid biosynthesis</keyword>
<feature type="binding site" evidence="8">
    <location>
        <position position="110"/>
    </location>
    <ligand>
        <name>FAD</name>
        <dbReference type="ChEBI" id="CHEBI:57692"/>
    </ligand>
</feature>
<name>A0A166D1C2_9EURY</name>
<feature type="binding site" evidence="8">
    <location>
        <position position="345"/>
    </location>
    <ligand>
        <name>a 2,3-bis-O-(geranylgeranyl)-sn-glycerol 1-phospholipid</name>
        <dbReference type="ChEBI" id="CHEBI:138140"/>
    </ligand>
</feature>
<dbReference type="InterPro" id="IPR036188">
    <property type="entry name" value="FAD/NAD-bd_sf"/>
</dbReference>
<feature type="domain" description="Digeranylgeranylglycerophospholipid reductase catalytic" evidence="10">
    <location>
        <begin position="187"/>
        <end position="269"/>
    </location>
</feature>
<comment type="catalytic activity">
    <reaction evidence="8">
        <text>CDP-2,3-bis-O-(geranylgeranyl)-sn-glycerol + 8 AH2 = CDP-2,3-bis-O-(phytanyl)-sn-glycerol + 8 A</text>
        <dbReference type="Rhea" id="RHEA:84207"/>
        <dbReference type="ChEBI" id="CHEBI:13193"/>
        <dbReference type="ChEBI" id="CHEBI:17499"/>
        <dbReference type="ChEBI" id="CHEBI:58838"/>
        <dbReference type="ChEBI" id="CHEBI:74004"/>
    </reaction>
</comment>
<dbReference type="Pfam" id="PF00890">
    <property type="entry name" value="FAD_binding_2"/>
    <property type="match status" value="1"/>
</dbReference>
<comment type="function">
    <text evidence="8">Is involved in the reduction of 2,3-digeranylgeranylglycerophospholipids (unsaturated archaeols) into 2,3-diphytanylglycerophospholipids (saturated archaeols) in the biosynthesis of archaeal membrane lipids. Catalyzes the formation of archaetidic acid (2,3-di-O-phytanyl-sn-glyceryl phosphate) from 2,3-di-O-geranylgeranylglyceryl phosphate (DGGGP) via the hydrogenation of each double bond of the isoprenoid chains. Is also probably able to reduce double bonds of geranyl groups in CDP-2,3-bis-O-(geranylgeranyl)-sn-glycerol and archaetidylserine, thus acting at various stages in the biosynthesis of archaeal membrane lipids.</text>
</comment>
<dbReference type="EMBL" id="LWMW01000130">
    <property type="protein sequence ID" value="KZX15102.1"/>
    <property type="molecule type" value="Genomic_DNA"/>
</dbReference>
<comment type="pathway">
    <text evidence="8">Membrane lipid metabolism; glycerophospholipid metabolism.</text>
</comment>
<feature type="domain" description="FAD-dependent oxidoreductase 2 FAD-binding" evidence="9">
    <location>
        <begin position="16"/>
        <end position="58"/>
    </location>
</feature>
<comment type="similarity">
    <text evidence="8">Belongs to the geranylgeranyl reductase family. DGGGPL reductase subfamily.</text>
</comment>
<comment type="catalytic activity">
    <reaction evidence="8">
        <text>archaetidylserine + 8 AH2 = 2,3-bis-O-phytanyl-sn-glycero-3-phospho-L-serine + 8 A</text>
        <dbReference type="Rhea" id="RHEA:84215"/>
        <dbReference type="ChEBI" id="CHEBI:13193"/>
        <dbReference type="ChEBI" id="CHEBI:17499"/>
        <dbReference type="ChEBI" id="CHEBI:71517"/>
        <dbReference type="ChEBI" id="CHEBI:74853"/>
    </reaction>
</comment>
<keyword evidence="7 8" id="KW-1208">Phospholipid metabolism</keyword>
<dbReference type="InterPro" id="IPR050407">
    <property type="entry name" value="Geranylgeranyl_reductase"/>
</dbReference>
<feature type="binding site" evidence="8">
    <location>
        <position position="56"/>
    </location>
    <ligand>
        <name>FAD</name>
        <dbReference type="ChEBI" id="CHEBI:57692"/>
    </ligand>
</feature>
<comment type="cofactor">
    <cofactor evidence="8">
        <name>FAD</name>
        <dbReference type="ChEBI" id="CHEBI:57692"/>
    </cofactor>
    <text evidence="8">Binds 1 FAD per subunit.</text>
</comment>
<comment type="miscellaneous">
    <text evidence="8">Reduction reaction proceeds via syn addition of hydrogen for double bonds.</text>
</comment>
<evidence type="ECO:0000313" key="11">
    <source>
        <dbReference type="EMBL" id="KZX15102.1"/>
    </source>
</evidence>
<evidence type="ECO:0000256" key="8">
    <source>
        <dbReference type="HAMAP-Rule" id="MF_01287"/>
    </source>
</evidence>
<keyword evidence="3 8" id="KW-0274">FAD</keyword>
<evidence type="ECO:0000256" key="1">
    <source>
        <dbReference type="ARBA" id="ARBA00022516"/>
    </source>
</evidence>
<sequence>MIMDNKIGLIVMIETDVLVIGAGPAGSTAAKHAALGGAKVILVEKKSEIGAPKRCAEGVSKEGLKLLGIEPDPRWAVKEIDGIRLVAPNGTDVWLNDEIKLPEAGYILERKVFDKFMAMDAGRAGADIKIKTLAKGMRKEGSGYVVTCETMGELFEIKAKIIIAADGPESHVGRWAGIKTGTKAKNMESGVQFEMCNVEMEDPDVLEFYFGSLAPGGYAWIFPKGNDIANVGLAVIATETDKTAYQYLLDFVDNCPATKNAKAVELNIGGDPVGGMIKQMSDDNVLVVGDAAGQVNPLTGGGIISGMTCGMFAGKVAAEAITEKDYSAKRLSAYDKKCQEELGSKLNKYLKVKDYLSSLSDSELDSIADAFQNVEFEEISTTELIKKLIKVSPKALLKLGKLF</sequence>
<feature type="binding site" evidence="8">
    <location>
        <position position="290"/>
    </location>
    <ligand>
        <name>FAD</name>
        <dbReference type="ChEBI" id="CHEBI:57692"/>
    </ligand>
</feature>
<comment type="catalytic activity">
    <reaction evidence="8">
        <text>2,3-bis-O-(phytanyl)-sn-glycerol 1-phosphate + 8 A = 2,3-bis-O-(geranylgeranyl)-sn-glycerol 1-phosphate + 8 AH2</text>
        <dbReference type="Rhea" id="RHEA:64368"/>
        <dbReference type="ChEBI" id="CHEBI:13193"/>
        <dbReference type="ChEBI" id="CHEBI:17499"/>
        <dbReference type="ChEBI" id="CHEBI:58837"/>
        <dbReference type="ChEBI" id="CHEBI:73125"/>
    </reaction>
</comment>
<evidence type="ECO:0000313" key="12">
    <source>
        <dbReference type="Proteomes" id="UP000077275"/>
    </source>
</evidence>
<dbReference type="InterPro" id="IPR054715">
    <property type="entry name" value="GGR_cat"/>
</dbReference>
<keyword evidence="2 8" id="KW-0285">Flavoprotein</keyword>
<dbReference type="PANTHER" id="PTHR42685:SF18">
    <property type="entry name" value="DIGERANYLGERANYLGLYCEROPHOSPHOLIPID REDUCTASE"/>
    <property type="match status" value="1"/>
</dbReference>
<feature type="binding site" evidence="8">
    <location>
        <position position="134"/>
    </location>
    <ligand>
        <name>FAD</name>
        <dbReference type="ChEBI" id="CHEBI:57692"/>
    </ligand>
</feature>
<protein>
    <recommendedName>
        <fullName evidence="8">Digeranylgeranylglycerophospholipid reductase</fullName>
        <shortName evidence="8">DGGGPL reductase</shortName>
        <ecNumber evidence="8">1.3.-.-</ecNumber>
    </recommendedName>
    <alternativeName>
        <fullName evidence="8">2,3-bis-O-geranylgeranylglyceryl phosphate reductase</fullName>
    </alternativeName>
    <alternativeName>
        <fullName evidence="8">Geranylgeranyl reductase</fullName>
        <shortName evidence="8">GGR</shortName>
    </alternativeName>
</protein>
<dbReference type="GO" id="GO:0016020">
    <property type="term" value="C:membrane"/>
    <property type="evidence" value="ECO:0007669"/>
    <property type="project" value="GOC"/>
</dbReference>
<evidence type="ECO:0000256" key="6">
    <source>
        <dbReference type="ARBA" id="ARBA00023209"/>
    </source>
</evidence>
<feature type="binding site" evidence="8">
    <location>
        <position position="55"/>
    </location>
    <ligand>
        <name>FAD</name>
        <dbReference type="ChEBI" id="CHEBI:57692"/>
    </ligand>
</feature>
<dbReference type="PANTHER" id="PTHR42685">
    <property type="entry name" value="GERANYLGERANYL DIPHOSPHATE REDUCTASE"/>
    <property type="match status" value="1"/>
</dbReference>
<keyword evidence="4 8" id="KW-0560">Oxidoreductase</keyword>
<dbReference type="GO" id="GO:0046474">
    <property type="term" value="P:glycerophospholipid biosynthetic process"/>
    <property type="evidence" value="ECO:0007669"/>
    <property type="project" value="UniProtKB-UniRule"/>
</dbReference>
<dbReference type="Gene3D" id="3.30.9.10">
    <property type="entry name" value="D-Amino Acid Oxidase, subunit A, domain 2"/>
    <property type="match status" value="1"/>
</dbReference>
<organism evidence="11 12">
    <name type="scientific">Methanobrevibacter cuticularis</name>
    <dbReference type="NCBI Taxonomy" id="47311"/>
    <lineage>
        <taxon>Archaea</taxon>
        <taxon>Methanobacteriati</taxon>
        <taxon>Methanobacteriota</taxon>
        <taxon>Methanomada group</taxon>
        <taxon>Methanobacteria</taxon>
        <taxon>Methanobacteriales</taxon>
        <taxon>Methanobacteriaceae</taxon>
        <taxon>Methanobrevibacter</taxon>
    </lineage>
</organism>
<evidence type="ECO:0000256" key="4">
    <source>
        <dbReference type="ARBA" id="ARBA00023002"/>
    </source>
</evidence>
<dbReference type="GO" id="GO:0050660">
    <property type="term" value="F:flavin adenine dinucleotide binding"/>
    <property type="evidence" value="ECO:0007669"/>
    <property type="project" value="UniProtKB-UniRule"/>
</dbReference>
<evidence type="ECO:0000259" key="9">
    <source>
        <dbReference type="Pfam" id="PF00890"/>
    </source>
</evidence>
<feature type="binding site" evidence="8">
    <location>
        <position position="44"/>
    </location>
    <ligand>
        <name>FAD</name>
        <dbReference type="ChEBI" id="CHEBI:57692"/>
    </ligand>
</feature>
<gene>
    <name evidence="11" type="ORF">MBCUT_17250</name>
</gene>
<dbReference type="EC" id="1.3.-.-" evidence="8"/>
<dbReference type="AlphaFoldDB" id="A0A166D1C2"/>
<dbReference type="InterPro" id="IPR003953">
    <property type="entry name" value="FAD-dep_OxRdtase_2_FAD-bd"/>
</dbReference>
<comment type="caution">
    <text evidence="11">The sequence shown here is derived from an EMBL/GenBank/DDBJ whole genome shotgun (WGS) entry which is preliminary data.</text>
</comment>
<feature type="binding site" evidence="8">
    <location>
        <position position="303"/>
    </location>
    <ligand>
        <name>FAD</name>
        <dbReference type="ChEBI" id="CHEBI:57692"/>
    </ligand>
</feature>
<dbReference type="PRINTS" id="PR00420">
    <property type="entry name" value="RNGMNOXGNASE"/>
</dbReference>
<dbReference type="SUPFAM" id="SSF51905">
    <property type="entry name" value="FAD/NAD(P)-binding domain"/>
    <property type="match status" value="1"/>
</dbReference>
<dbReference type="PATRIC" id="fig|47311.3.peg.1873"/>
<feature type="binding site" evidence="8">
    <location>
        <position position="381"/>
    </location>
    <ligand>
        <name>a 2,3-bis-O-(geranylgeranyl)-sn-glycerol 1-phospholipid</name>
        <dbReference type="ChEBI" id="CHEBI:138140"/>
    </ligand>
</feature>
<dbReference type="InterPro" id="IPR011777">
    <property type="entry name" value="Geranylgeranyl_Rdtase_fam"/>
</dbReference>
<accession>A0A166D1C2</accession>
<dbReference type="Gene3D" id="3.50.50.60">
    <property type="entry name" value="FAD/NAD(P)-binding domain"/>
    <property type="match status" value="1"/>
</dbReference>
<evidence type="ECO:0000256" key="3">
    <source>
        <dbReference type="ARBA" id="ARBA00022827"/>
    </source>
</evidence>
<keyword evidence="12" id="KW-1185">Reference proteome</keyword>
<feature type="binding site" evidence="8">
    <location>
        <position position="25"/>
    </location>
    <ligand>
        <name>FAD</name>
        <dbReference type="ChEBI" id="CHEBI:57692"/>
    </ligand>
</feature>
<feature type="binding site" evidence="8">
    <location>
        <position position="302"/>
    </location>
    <ligand>
        <name>FAD</name>
        <dbReference type="ChEBI" id="CHEBI:57692"/>
    </ligand>
</feature>
<evidence type="ECO:0000256" key="2">
    <source>
        <dbReference type="ARBA" id="ARBA00022630"/>
    </source>
</evidence>
<feature type="binding site" evidence="8">
    <location>
        <position position="58"/>
    </location>
    <ligand>
        <name>FAD</name>
        <dbReference type="ChEBI" id="CHEBI:57692"/>
    </ligand>
</feature>
<dbReference type="UniPathway" id="UPA00940"/>
<comment type="caution">
    <text evidence="8">Lacks conserved residue(s) required for the propagation of feature annotation.</text>
</comment>
<keyword evidence="5 8" id="KW-0443">Lipid metabolism</keyword>
<dbReference type="GO" id="GO:0016628">
    <property type="term" value="F:oxidoreductase activity, acting on the CH-CH group of donors, NAD or NADP as acceptor"/>
    <property type="evidence" value="ECO:0007669"/>
    <property type="project" value="InterPro"/>
</dbReference>
<comment type="catalytic activity">
    <reaction evidence="8">
        <text>a 2,3-bis-O-phytanyl-sn-glycerol 1-phospholipid + 8 A = a 2,3-bis-O-(geranylgeranyl)-sn-glycerol 1-phospholipid + 8 AH2</text>
        <dbReference type="Rhea" id="RHEA:64376"/>
        <dbReference type="ChEBI" id="CHEBI:13193"/>
        <dbReference type="ChEBI" id="CHEBI:17499"/>
        <dbReference type="ChEBI" id="CHEBI:138139"/>
        <dbReference type="ChEBI" id="CHEBI:138140"/>
    </reaction>
</comment>
<dbReference type="GO" id="GO:0046467">
    <property type="term" value="P:membrane lipid biosynthetic process"/>
    <property type="evidence" value="ECO:0007669"/>
    <property type="project" value="InterPro"/>
</dbReference>
<proteinExistence type="inferred from homology"/>
<dbReference type="STRING" id="47311.MBCUT_17250"/>
<reference evidence="11 12" key="1">
    <citation type="submission" date="2016-04" db="EMBL/GenBank/DDBJ databases">
        <title>Genome sequence of Methanobrevibacter cuticularis DSM 11139.</title>
        <authorList>
            <person name="Poehlein A."/>
            <person name="Seedorf H."/>
            <person name="Daniel R."/>
        </authorList>
    </citation>
    <scope>NUCLEOTIDE SEQUENCE [LARGE SCALE GENOMIC DNA]</scope>
    <source>
        <strain evidence="11 12">DSM 11139</strain>
    </source>
</reference>
<evidence type="ECO:0000256" key="5">
    <source>
        <dbReference type="ARBA" id="ARBA00023098"/>
    </source>
</evidence>
<evidence type="ECO:0000259" key="10">
    <source>
        <dbReference type="Pfam" id="PF22578"/>
    </source>
</evidence>
<dbReference type="InterPro" id="IPR023590">
    <property type="entry name" value="DGGGPL_reductase"/>
</dbReference>
<dbReference type="GO" id="GO:0045550">
    <property type="term" value="F:geranylgeranyl reductase activity"/>
    <property type="evidence" value="ECO:0007669"/>
    <property type="project" value="InterPro"/>
</dbReference>
<dbReference type="Proteomes" id="UP000077275">
    <property type="component" value="Unassembled WGS sequence"/>
</dbReference>
<dbReference type="HAMAP" id="MF_01287">
    <property type="entry name" value="DGGGPL_reductase"/>
    <property type="match status" value="1"/>
</dbReference>
<dbReference type="Pfam" id="PF22578">
    <property type="entry name" value="GGR_cat"/>
    <property type="match status" value="1"/>
</dbReference>
<dbReference type="NCBIfam" id="TIGR02032">
    <property type="entry name" value="GG-red-SF"/>
    <property type="match status" value="1"/>
</dbReference>
<keyword evidence="6 8" id="KW-0594">Phospholipid biosynthesis</keyword>
<evidence type="ECO:0000256" key="7">
    <source>
        <dbReference type="ARBA" id="ARBA00023264"/>
    </source>
</evidence>